<evidence type="ECO:0000256" key="7">
    <source>
        <dbReference type="ARBA" id="ARBA00022692"/>
    </source>
</evidence>
<dbReference type="PANTHER" id="PTHR33048:SF160">
    <property type="entry name" value="SAT4 FAMILY MEMBRANE PROTEIN"/>
    <property type="match status" value="1"/>
</dbReference>
<dbReference type="EMBL" id="KI912121">
    <property type="protein sequence ID" value="ETS73651.1"/>
    <property type="molecule type" value="Genomic_DNA"/>
</dbReference>
<feature type="domain" description="CFEM" evidence="17">
    <location>
        <begin position="4"/>
        <end position="112"/>
    </location>
</feature>
<dbReference type="InParanoid" id="W3WLF7"/>
<dbReference type="eggNOG" id="ENOG502SM6F">
    <property type="taxonomic scope" value="Eukaryota"/>
</dbReference>
<evidence type="ECO:0000256" key="11">
    <source>
        <dbReference type="ARBA" id="ARBA00023157"/>
    </source>
</evidence>
<feature type="chain" id="PRO_5004835125" description="CFEM domain-containing protein" evidence="16">
    <location>
        <begin position="18"/>
        <end position="303"/>
    </location>
</feature>
<keyword evidence="9 15" id="KW-1133">Transmembrane helix</keyword>
<evidence type="ECO:0000256" key="16">
    <source>
        <dbReference type="SAM" id="SignalP"/>
    </source>
</evidence>
<keyword evidence="10 15" id="KW-0472">Membrane</keyword>
<evidence type="ECO:0000259" key="17">
    <source>
        <dbReference type="PROSITE" id="PS52012"/>
    </source>
</evidence>
<evidence type="ECO:0000256" key="1">
    <source>
        <dbReference type="ARBA" id="ARBA00004141"/>
    </source>
</evidence>
<dbReference type="OrthoDB" id="10017208at2759"/>
<comment type="subcellular location">
    <subcellularLocation>
        <location evidence="2">Membrane</location>
        <topology evidence="2">Lipid-anchor</topology>
        <topology evidence="2">GPI-anchor</topology>
    </subcellularLocation>
    <subcellularLocation>
        <location evidence="1">Membrane</location>
        <topology evidence="1">Multi-pass membrane protein</topology>
    </subcellularLocation>
    <subcellularLocation>
        <location evidence="3">Secreted</location>
    </subcellularLocation>
</comment>
<dbReference type="GO" id="GO:0005576">
    <property type="term" value="C:extracellular region"/>
    <property type="evidence" value="ECO:0007669"/>
    <property type="project" value="UniProtKB-SubCell"/>
</dbReference>
<dbReference type="SMART" id="SM00747">
    <property type="entry name" value="CFEM"/>
    <property type="match status" value="1"/>
</dbReference>
<sequence length="303" mass="32502">MRVVLLWLASCIATVAATVDPVSLALATYPECAITCLAKLVPVSACELTDVDCLCHDAPLNSKLTVCVTANCSTVDALATKNGSATLCQEPVRDNSLNQGLVGIIGCSLTFIIFLIRIASNMSYGGGGLGWDSFLITVTMICTIVASALAPVAASHGVGRDIWTLSVADIEAALFYYLIAELFYFAAVGLVKASILVFMLRIFPQERFRIAVFIVVGLVVAYTLAFLLATTFQCQPVSYFWLQLDDNVEGRCNNINAQAWISAALNMVLDLIVLGLPLKSLWGLQLSVARKLTVMAMFSLGIL</sequence>
<protein>
    <recommendedName>
        <fullName evidence="17">CFEM domain-containing protein</fullName>
    </recommendedName>
</protein>
<feature type="signal peptide" evidence="16">
    <location>
        <begin position="1"/>
        <end position="17"/>
    </location>
</feature>
<gene>
    <name evidence="18" type="ORF">PFICI_14597</name>
</gene>
<evidence type="ECO:0000313" key="18">
    <source>
        <dbReference type="EMBL" id="ETS73651.1"/>
    </source>
</evidence>
<keyword evidence="6" id="KW-0325">Glycoprotein</keyword>
<evidence type="ECO:0000256" key="6">
    <source>
        <dbReference type="ARBA" id="ARBA00022622"/>
    </source>
</evidence>
<evidence type="ECO:0000256" key="14">
    <source>
        <dbReference type="PROSITE-ProRule" id="PRU01356"/>
    </source>
</evidence>
<feature type="transmembrane region" description="Helical" evidence="15">
    <location>
        <begin position="174"/>
        <end position="198"/>
    </location>
</feature>
<evidence type="ECO:0000256" key="3">
    <source>
        <dbReference type="ARBA" id="ARBA00004613"/>
    </source>
</evidence>
<evidence type="ECO:0000313" key="19">
    <source>
        <dbReference type="Proteomes" id="UP000030651"/>
    </source>
</evidence>
<dbReference type="PANTHER" id="PTHR33048">
    <property type="entry name" value="PTH11-LIKE INTEGRAL MEMBRANE PROTEIN (AFU_ORTHOLOGUE AFUA_5G11245)"/>
    <property type="match status" value="1"/>
</dbReference>
<keyword evidence="5" id="KW-0964">Secreted</keyword>
<feature type="disulfide bond" evidence="14">
    <location>
        <begin position="46"/>
        <end position="53"/>
    </location>
</feature>
<evidence type="ECO:0000256" key="2">
    <source>
        <dbReference type="ARBA" id="ARBA00004589"/>
    </source>
</evidence>
<keyword evidence="14" id="KW-0408">Iron</keyword>
<evidence type="ECO:0000256" key="8">
    <source>
        <dbReference type="ARBA" id="ARBA00022729"/>
    </source>
</evidence>
<accession>W3WLF7</accession>
<feature type="transmembrane region" description="Helical" evidence="15">
    <location>
        <begin position="131"/>
        <end position="154"/>
    </location>
</feature>
<feature type="disulfide bond" evidence="14">
    <location>
        <begin position="36"/>
        <end position="67"/>
    </location>
</feature>
<dbReference type="InterPro" id="IPR052337">
    <property type="entry name" value="SAT4-like"/>
</dbReference>
<dbReference type="Pfam" id="PF05730">
    <property type="entry name" value="CFEM"/>
    <property type="match status" value="1"/>
</dbReference>
<evidence type="ECO:0000256" key="15">
    <source>
        <dbReference type="SAM" id="Phobius"/>
    </source>
</evidence>
<keyword evidence="14" id="KW-0479">Metal-binding</keyword>
<organism evidence="18 19">
    <name type="scientific">Pestalotiopsis fici (strain W106-1 / CGMCC3.15140)</name>
    <dbReference type="NCBI Taxonomy" id="1229662"/>
    <lineage>
        <taxon>Eukaryota</taxon>
        <taxon>Fungi</taxon>
        <taxon>Dikarya</taxon>
        <taxon>Ascomycota</taxon>
        <taxon>Pezizomycotina</taxon>
        <taxon>Sordariomycetes</taxon>
        <taxon>Xylariomycetidae</taxon>
        <taxon>Amphisphaeriales</taxon>
        <taxon>Sporocadaceae</taxon>
        <taxon>Pestalotiopsis</taxon>
    </lineage>
</organism>
<evidence type="ECO:0000256" key="12">
    <source>
        <dbReference type="ARBA" id="ARBA00023288"/>
    </source>
</evidence>
<evidence type="ECO:0000256" key="13">
    <source>
        <dbReference type="ARBA" id="ARBA00038359"/>
    </source>
</evidence>
<feature type="binding site" description="axial binding residue" evidence="14">
    <location>
        <position position="50"/>
    </location>
    <ligand>
        <name>heme</name>
        <dbReference type="ChEBI" id="CHEBI:30413"/>
    </ligand>
    <ligandPart>
        <name>Fe</name>
        <dbReference type="ChEBI" id="CHEBI:18248"/>
    </ligandPart>
</feature>
<comment type="similarity">
    <text evidence="13">Belongs to the SAT4 family.</text>
</comment>
<keyword evidence="12" id="KW-0449">Lipoprotein</keyword>
<feature type="disulfide bond" evidence="14">
    <location>
        <begin position="32"/>
        <end position="72"/>
    </location>
</feature>
<feature type="transmembrane region" description="Helical" evidence="15">
    <location>
        <begin position="259"/>
        <end position="282"/>
    </location>
</feature>
<dbReference type="HOGENOM" id="CLU_028200_6_4_1"/>
<dbReference type="InterPro" id="IPR008427">
    <property type="entry name" value="Extracellular_membr_CFEM_dom"/>
</dbReference>
<dbReference type="GO" id="GO:0098552">
    <property type="term" value="C:side of membrane"/>
    <property type="evidence" value="ECO:0007669"/>
    <property type="project" value="UniProtKB-KW"/>
</dbReference>
<dbReference type="KEGG" id="pfy:PFICI_14597"/>
<evidence type="ECO:0000256" key="10">
    <source>
        <dbReference type="ARBA" id="ARBA00023136"/>
    </source>
</evidence>
<keyword evidence="19" id="KW-1185">Reference proteome</keyword>
<reference evidence="19" key="1">
    <citation type="journal article" date="2015" name="BMC Genomics">
        <title>Genomic and transcriptomic analysis of the endophytic fungus Pestalotiopsis fici reveals its lifestyle and high potential for synthesis of natural products.</title>
        <authorList>
            <person name="Wang X."/>
            <person name="Zhang X."/>
            <person name="Liu L."/>
            <person name="Xiang M."/>
            <person name="Wang W."/>
            <person name="Sun X."/>
            <person name="Che Y."/>
            <person name="Guo L."/>
            <person name="Liu G."/>
            <person name="Guo L."/>
            <person name="Wang C."/>
            <person name="Yin W.B."/>
            <person name="Stadler M."/>
            <person name="Zhang X."/>
            <person name="Liu X."/>
        </authorList>
    </citation>
    <scope>NUCLEOTIDE SEQUENCE [LARGE SCALE GENOMIC DNA]</scope>
    <source>
        <strain evidence="19">W106-1 / CGMCC3.15140</strain>
    </source>
</reference>
<name>W3WLF7_PESFW</name>
<feature type="transmembrane region" description="Helical" evidence="15">
    <location>
        <begin position="100"/>
        <end position="119"/>
    </location>
</feature>
<keyword evidence="14" id="KW-0349">Heme</keyword>
<dbReference type="GO" id="GO:0046872">
    <property type="term" value="F:metal ion binding"/>
    <property type="evidence" value="ECO:0007669"/>
    <property type="project" value="UniProtKB-UniRule"/>
</dbReference>
<dbReference type="InterPro" id="IPR049326">
    <property type="entry name" value="Rhodopsin_dom_fungi"/>
</dbReference>
<dbReference type="RefSeq" id="XP_007841369.1">
    <property type="nucleotide sequence ID" value="XM_007843178.1"/>
</dbReference>
<dbReference type="GeneID" id="19279610"/>
<dbReference type="OMA" id="CIRMRYI"/>
<keyword evidence="11 14" id="KW-1015">Disulfide bond</keyword>
<dbReference type="AlphaFoldDB" id="W3WLF7"/>
<evidence type="ECO:0000256" key="4">
    <source>
        <dbReference type="ARBA" id="ARBA00010031"/>
    </source>
</evidence>
<dbReference type="PROSITE" id="PS52012">
    <property type="entry name" value="CFEM"/>
    <property type="match status" value="1"/>
</dbReference>
<comment type="similarity">
    <text evidence="4">Belongs to the RBT5 family.</text>
</comment>
<dbReference type="Proteomes" id="UP000030651">
    <property type="component" value="Unassembled WGS sequence"/>
</dbReference>
<evidence type="ECO:0000256" key="5">
    <source>
        <dbReference type="ARBA" id="ARBA00022525"/>
    </source>
</evidence>
<evidence type="ECO:0000256" key="9">
    <source>
        <dbReference type="ARBA" id="ARBA00022989"/>
    </source>
</evidence>
<feature type="disulfide bond" evidence="14">
    <location>
        <begin position="55"/>
        <end position="88"/>
    </location>
</feature>
<keyword evidence="8 16" id="KW-0732">Signal</keyword>
<proteinExistence type="inferred from homology"/>
<dbReference type="Pfam" id="PF20684">
    <property type="entry name" value="Fung_rhodopsin"/>
    <property type="match status" value="1"/>
</dbReference>
<feature type="transmembrane region" description="Helical" evidence="15">
    <location>
        <begin position="210"/>
        <end position="232"/>
    </location>
</feature>
<keyword evidence="6" id="KW-0336">GPI-anchor</keyword>
<keyword evidence="7 15" id="KW-0812">Transmembrane</keyword>